<dbReference type="Gramene" id="TRITD6Bv1G224100.1">
    <property type="protein sequence ID" value="TRITD6Bv1G224100.1"/>
    <property type="gene ID" value="TRITD6Bv1G224100"/>
</dbReference>
<evidence type="ECO:0000313" key="2">
    <source>
        <dbReference type="EMBL" id="VAI63526.1"/>
    </source>
</evidence>
<feature type="domain" description="RNase H type-1" evidence="1">
    <location>
        <begin position="10"/>
        <end position="125"/>
    </location>
</feature>
<dbReference type="InterPro" id="IPR036397">
    <property type="entry name" value="RNaseH_sf"/>
</dbReference>
<dbReference type="Pfam" id="PF13456">
    <property type="entry name" value="RVT_3"/>
    <property type="match status" value="1"/>
</dbReference>
<dbReference type="PANTHER" id="PTHR47074">
    <property type="entry name" value="BNAC02G40300D PROTEIN"/>
    <property type="match status" value="1"/>
</dbReference>
<dbReference type="InterPro" id="IPR012337">
    <property type="entry name" value="RNaseH-like_sf"/>
</dbReference>
<name>A0A9R1BG85_TRITD</name>
<organism evidence="2 3">
    <name type="scientific">Triticum turgidum subsp. durum</name>
    <name type="common">Durum wheat</name>
    <name type="synonym">Triticum durum</name>
    <dbReference type="NCBI Taxonomy" id="4567"/>
    <lineage>
        <taxon>Eukaryota</taxon>
        <taxon>Viridiplantae</taxon>
        <taxon>Streptophyta</taxon>
        <taxon>Embryophyta</taxon>
        <taxon>Tracheophyta</taxon>
        <taxon>Spermatophyta</taxon>
        <taxon>Magnoliopsida</taxon>
        <taxon>Liliopsida</taxon>
        <taxon>Poales</taxon>
        <taxon>Poaceae</taxon>
        <taxon>BOP clade</taxon>
        <taxon>Pooideae</taxon>
        <taxon>Triticodae</taxon>
        <taxon>Triticeae</taxon>
        <taxon>Triticinae</taxon>
        <taxon>Triticum</taxon>
    </lineage>
</organism>
<dbReference type="InterPro" id="IPR044730">
    <property type="entry name" value="RNase_H-like_dom_plant"/>
</dbReference>
<dbReference type="Gene3D" id="3.30.420.10">
    <property type="entry name" value="Ribonuclease H-like superfamily/Ribonuclease H"/>
    <property type="match status" value="1"/>
</dbReference>
<dbReference type="CDD" id="cd06222">
    <property type="entry name" value="RNase_H_like"/>
    <property type="match status" value="1"/>
</dbReference>
<dbReference type="EMBL" id="LT934122">
    <property type="protein sequence ID" value="VAI63526.1"/>
    <property type="molecule type" value="Genomic_DNA"/>
</dbReference>
<dbReference type="InterPro" id="IPR052929">
    <property type="entry name" value="RNase_H-like_EbsB-rel"/>
</dbReference>
<dbReference type="AlphaFoldDB" id="A0A9R1BG85"/>
<dbReference type="SUPFAM" id="SSF53098">
    <property type="entry name" value="Ribonuclease H-like"/>
    <property type="match status" value="1"/>
</dbReference>
<evidence type="ECO:0000259" key="1">
    <source>
        <dbReference type="Pfam" id="PF13456"/>
    </source>
</evidence>
<dbReference type="Proteomes" id="UP000324705">
    <property type="component" value="Chromosome 6B"/>
</dbReference>
<dbReference type="GO" id="GO:0004523">
    <property type="term" value="F:RNA-DNA hybrid ribonuclease activity"/>
    <property type="evidence" value="ECO:0007669"/>
    <property type="project" value="InterPro"/>
</dbReference>
<protein>
    <recommendedName>
        <fullName evidence="1">RNase H type-1 domain-containing protein</fullName>
    </recommendedName>
</protein>
<accession>A0A9R1BG85</accession>
<sequence length="156" mass="16920">MDEIEHNGAFVSLDAAGADMLMRDHLGAINFSACRALFTCRDALEAELCTCMEGLSLAIQRTDLPIVVELDSLEAVSLISGAELDRSVYASIVKEIKLLMSPRQTCITHVSISQNKASDMLASFARTHGRTMTWLGAGPSEVLEITSDDCKDIVIE</sequence>
<evidence type="ECO:0000313" key="3">
    <source>
        <dbReference type="Proteomes" id="UP000324705"/>
    </source>
</evidence>
<dbReference type="GO" id="GO:0003676">
    <property type="term" value="F:nucleic acid binding"/>
    <property type="evidence" value="ECO:0007669"/>
    <property type="project" value="InterPro"/>
</dbReference>
<reference evidence="2 3" key="1">
    <citation type="submission" date="2017-09" db="EMBL/GenBank/DDBJ databases">
        <authorList>
            <consortium name="International Durum Wheat Genome Sequencing Consortium (IDWGSC)"/>
            <person name="Milanesi L."/>
        </authorList>
    </citation>
    <scope>NUCLEOTIDE SEQUENCE [LARGE SCALE GENOMIC DNA]</scope>
    <source>
        <strain evidence="3">cv. Svevo</strain>
    </source>
</reference>
<gene>
    <name evidence="2" type="ORF">TRITD_6Bv1G224100</name>
</gene>
<keyword evidence="3" id="KW-1185">Reference proteome</keyword>
<dbReference type="OMA" id="ELCTCME"/>
<proteinExistence type="predicted"/>
<dbReference type="PANTHER" id="PTHR47074:SF11">
    <property type="entry name" value="REVERSE TRANSCRIPTASE-LIKE PROTEIN"/>
    <property type="match status" value="1"/>
</dbReference>
<dbReference type="InterPro" id="IPR002156">
    <property type="entry name" value="RNaseH_domain"/>
</dbReference>